<dbReference type="Pfam" id="PF01810">
    <property type="entry name" value="LysE"/>
    <property type="match status" value="1"/>
</dbReference>
<evidence type="ECO:0000256" key="5">
    <source>
        <dbReference type="ARBA" id="ARBA00023136"/>
    </source>
</evidence>
<comment type="subcellular location">
    <subcellularLocation>
        <location evidence="1">Cell membrane</location>
        <topology evidence="1">Multi-pass membrane protein</topology>
    </subcellularLocation>
</comment>
<dbReference type="PANTHER" id="PTHR30086">
    <property type="entry name" value="ARGININE EXPORTER PROTEIN ARGO"/>
    <property type="match status" value="1"/>
</dbReference>
<proteinExistence type="predicted"/>
<dbReference type="OrthoDB" id="7874789at2"/>
<dbReference type="EMBL" id="QNRI01000001">
    <property type="protein sequence ID" value="RBP01628.1"/>
    <property type="molecule type" value="Genomic_DNA"/>
</dbReference>
<dbReference type="STRING" id="200904.GCA_900168775_01745"/>
<feature type="transmembrane region" description="Helical" evidence="6">
    <location>
        <begin position="108"/>
        <end position="134"/>
    </location>
</feature>
<keyword evidence="3 6" id="KW-0812">Transmembrane</keyword>
<evidence type="ECO:0000256" key="3">
    <source>
        <dbReference type="ARBA" id="ARBA00022692"/>
    </source>
</evidence>
<comment type="caution">
    <text evidence="7">The sequence shown here is derived from an EMBL/GenBank/DDBJ whole genome shotgun (WGS) entry which is preliminary data.</text>
</comment>
<keyword evidence="4 6" id="KW-1133">Transmembrane helix</keyword>
<dbReference type="InterPro" id="IPR001123">
    <property type="entry name" value="LeuE-type"/>
</dbReference>
<organism evidence="7 8">
    <name type="scientific">Paraliobacillus ryukyuensis</name>
    <dbReference type="NCBI Taxonomy" id="200904"/>
    <lineage>
        <taxon>Bacteria</taxon>
        <taxon>Bacillati</taxon>
        <taxon>Bacillota</taxon>
        <taxon>Bacilli</taxon>
        <taxon>Bacillales</taxon>
        <taxon>Bacillaceae</taxon>
        <taxon>Paraliobacillus</taxon>
    </lineage>
</organism>
<sequence length="207" mass="22816">MVLLSYVLLGLSLAAPIGPINAAQMSQGIKNGFMHAWFIGLGSILAECLFIIAVFFGVVHLLESSFVRVFLWSFGSFVLAYTAIESLTNLASLSPSDTRTNKDSLVKTFWSGFILSLTNPLSILFWLGIYGSILANSLHKYDLAQVIYYGAAILAGLMLWDIFMATLSSGFRYFLKPIFLQMITVLSAVCLLGFAGYFGYHAFQLLF</sequence>
<evidence type="ECO:0000256" key="2">
    <source>
        <dbReference type="ARBA" id="ARBA00022475"/>
    </source>
</evidence>
<keyword evidence="8" id="KW-1185">Reference proteome</keyword>
<dbReference type="GO" id="GO:0005886">
    <property type="term" value="C:plasma membrane"/>
    <property type="evidence" value="ECO:0007669"/>
    <property type="project" value="UniProtKB-SubCell"/>
</dbReference>
<accession>A0A366EH09</accession>
<keyword evidence="5 6" id="KW-0472">Membrane</keyword>
<dbReference type="GO" id="GO:0015171">
    <property type="term" value="F:amino acid transmembrane transporter activity"/>
    <property type="evidence" value="ECO:0007669"/>
    <property type="project" value="TreeGrafter"/>
</dbReference>
<keyword evidence="2" id="KW-1003">Cell membrane</keyword>
<evidence type="ECO:0000256" key="6">
    <source>
        <dbReference type="SAM" id="Phobius"/>
    </source>
</evidence>
<protein>
    <submittedName>
        <fullName evidence="7">Threonine/homoserine/homoserine lactone efflux protein</fullName>
    </submittedName>
</protein>
<name>A0A366EH09_9BACI</name>
<dbReference type="AlphaFoldDB" id="A0A366EH09"/>
<reference evidence="7 8" key="1">
    <citation type="submission" date="2018-06" db="EMBL/GenBank/DDBJ databases">
        <title>Genomic Encyclopedia of Type Strains, Phase IV (KMG-IV): sequencing the most valuable type-strain genomes for metagenomic binning, comparative biology and taxonomic classification.</title>
        <authorList>
            <person name="Goeker M."/>
        </authorList>
    </citation>
    <scope>NUCLEOTIDE SEQUENCE [LARGE SCALE GENOMIC DNA]</scope>
    <source>
        <strain evidence="7 8">DSM 15140</strain>
    </source>
</reference>
<dbReference type="RefSeq" id="WP_113866364.1">
    <property type="nucleotide sequence ID" value="NZ_BAABQN010000001.1"/>
</dbReference>
<evidence type="ECO:0000256" key="1">
    <source>
        <dbReference type="ARBA" id="ARBA00004651"/>
    </source>
</evidence>
<feature type="transmembrane region" description="Helical" evidence="6">
    <location>
        <begin position="146"/>
        <end position="166"/>
    </location>
</feature>
<feature type="transmembrane region" description="Helical" evidence="6">
    <location>
        <begin position="178"/>
        <end position="200"/>
    </location>
</feature>
<feature type="transmembrane region" description="Helical" evidence="6">
    <location>
        <begin position="69"/>
        <end position="88"/>
    </location>
</feature>
<feature type="transmembrane region" description="Helical" evidence="6">
    <location>
        <begin position="38"/>
        <end position="62"/>
    </location>
</feature>
<dbReference type="Proteomes" id="UP000252254">
    <property type="component" value="Unassembled WGS sequence"/>
</dbReference>
<evidence type="ECO:0000256" key="4">
    <source>
        <dbReference type="ARBA" id="ARBA00022989"/>
    </source>
</evidence>
<evidence type="ECO:0000313" key="7">
    <source>
        <dbReference type="EMBL" id="RBP01628.1"/>
    </source>
</evidence>
<evidence type="ECO:0000313" key="8">
    <source>
        <dbReference type="Proteomes" id="UP000252254"/>
    </source>
</evidence>
<gene>
    <name evidence="7" type="ORF">DES48_101367</name>
</gene>
<dbReference type="PANTHER" id="PTHR30086:SF6">
    <property type="entry name" value="AMINO ACID EFFLUX PROTEIN YCGF-RELATED"/>
    <property type="match status" value="1"/>
</dbReference>